<proteinExistence type="predicted"/>
<feature type="compositionally biased region" description="Polar residues" evidence="1">
    <location>
        <begin position="33"/>
        <end position="45"/>
    </location>
</feature>
<sequence length="117" mass="12130">GLMLTPTQPSQSCAYTGHKRRPPNACAKYSKSYPGTLQLAHSSPSGGAYGQADTQAHPNMPTCTRALTLSHTSPNLPGPAQGQAHAQSSQTHPAALPPRAPGTGPSQSGLEPRDGWH</sequence>
<feature type="compositionally biased region" description="Polar residues" evidence="1">
    <location>
        <begin position="1"/>
        <end position="14"/>
    </location>
</feature>
<reference evidence="2" key="1">
    <citation type="submission" date="2015-12" db="EMBL/GenBank/DDBJ databases">
        <title>De novo transcriptome assembly of four potential Pierce s Disease insect vectors from Arizona vineyards.</title>
        <authorList>
            <person name="Tassone E.E."/>
        </authorList>
    </citation>
    <scope>NUCLEOTIDE SEQUENCE</scope>
</reference>
<evidence type="ECO:0000256" key="1">
    <source>
        <dbReference type="SAM" id="MobiDB-lite"/>
    </source>
</evidence>
<protein>
    <submittedName>
        <fullName evidence="2">Uncharacterized protein</fullName>
    </submittedName>
</protein>
<dbReference type="EMBL" id="GEDC01020185">
    <property type="protein sequence ID" value="JAS17113.1"/>
    <property type="molecule type" value="Transcribed_RNA"/>
</dbReference>
<gene>
    <name evidence="2" type="ORF">g.45062</name>
</gene>
<dbReference type="AlphaFoldDB" id="A0A1B6CV54"/>
<name>A0A1B6CV54_9HEMI</name>
<evidence type="ECO:0000313" key="2">
    <source>
        <dbReference type="EMBL" id="JAS17113.1"/>
    </source>
</evidence>
<accession>A0A1B6CV54</accession>
<organism evidence="2">
    <name type="scientific">Clastoptera arizonana</name>
    <name type="common">Arizona spittle bug</name>
    <dbReference type="NCBI Taxonomy" id="38151"/>
    <lineage>
        <taxon>Eukaryota</taxon>
        <taxon>Metazoa</taxon>
        <taxon>Ecdysozoa</taxon>
        <taxon>Arthropoda</taxon>
        <taxon>Hexapoda</taxon>
        <taxon>Insecta</taxon>
        <taxon>Pterygota</taxon>
        <taxon>Neoptera</taxon>
        <taxon>Paraneoptera</taxon>
        <taxon>Hemiptera</taxon>
        <taxon>Auchenorrhyncha</taxon>
        <taxon>Cercopoidea</taxon>
        <taxon>Clastopteridae</taxon>
        <taxon>Clastoptera</taxon>
    </lineage>
</organism>
<feature type="compositionally biased region" description="Polar residues" evidence="1">
    <location>
        <begin position="52"/>
        <end position="75"/>
    </location>
</feature>
<feature type="non-terminal residue" evidence="2">
    <location>
        <position position="1"/>
    </location>
</feature>
<feature type="region of interest" description="Disordered" evidence="1">
    <location>
        <begin position="1"/>
        <end position="117"/>
    </location>
</feature>